<dbReference type="PANTHER" id="PTHR43791:SF23">
    <property type="entry name" value="MAJOR FACILITATOR SUPERFAMILY (MFS) PROFILE DOMAIN-CONTAINING PROTEIN"/>
    <property type="match status" value="1"/>
</dbReference>
<reference evidence="8" key="1">
    <citation type="journal article" date="2023" name="BMC Genomics">
        <title>Chromosome-level genome assemblies of Cutaneotrichosporon spp. (Trichosporonales, Basidiomycota) reveal imbalanced evolution between nucleotide sequences and chromosome synteny.</title>
        <authorList>
            <person name="Kobayashi Y."/>
            <person name="Kayamori A."/>
            <person name="Aoki K."/>
            <person name="Shiwa Y."/>
            <person name="Matsutani M."/>
            <person name="Fujita N."/>
            <person name="Sugita T."/>
            <person name="Iwasaki W."/>
            <person name="Tanaka N."/>
            <person name="Takashima M."/>
        </authorList>
    </citation>
    <scope>NUCLEOTIDE SEQUENCE</scope>
    <source>
        <strain evidence="8">HIS019</strain>
    </source>
</reference>
<evidence type="ECO:0000256" key="5">
    <source>
        <dbReference type="ARBA" id="ARBA00023136"/>
    </source>
</evidence>
<keyword evidence="5 6" id="KW-0472">Membrane</keyword>
<accession>A0AA48I505</accession>
<feature type="transmembrane region" description="Helical" evidence="6">
    <location>
        <begin position="218"/>
        <end position="236"/>
    </location>
</feature>
<dbReference type="GO" id="GO:0016020">
    <property type="term" value="C:membrane"/>
    <property type="evidence" value="ECO:0007669"/>
    <property type="project" value="UniProtKB-SubCell"/>
</dbReference>
<proteinExistence type="predicted"/>
<protein>
    <recommendedName>
        <fullName evidence="7">Major facilitator superfamily (MFS) profile domain-containing protein</fullName>
    </recommendedName>
</protein>
<gene>
    <name evidence="8" type="ORF">CcaverHIS019_0208040</name>
</gene>
<feature type="transmembrane region" description="Helical" evidence="6">
    <location>
        <begin position="411"/>
        <end position="432"/>
    </location>
</feature>
<keyword evidence="3 6" id="KW-0812">Transmembrane</keyword>
<evidence type="ECO:0000256" key="4">
    <source>
        <dbReference type="ARBA" id="ARBA00022989"/>
    </source>
</evidence>
<feature type="transmembrane region" description="Helical" evidence="6">
    <location>
        <begin position="320"/>
        <end position="341"/>
    </location>
</feature>
<dbReference type="RefSeq" id="XP_060454708.1">
    <property type="nucleotide sequence ID" value="XM_060597857.1"/>
</dbReference>
<evidence type="ECO:0000256" key="3">
    <source>
        <dbReference type="ARBA" id="ARBA00022692"/>
    </source>
</evidence>
<dbReference type="InterPro" id="IPR020846">
    <property type="entry name" value="MFS_dom"/>
</dbReference>
<feature type="transmembrane region" description="Helical" evidence="6">
    <location>
        <begin position="471"/>
        <end position="495"/>
    </location>
</feature>
<keyword evidence="9" id="KW-1185">Reference proteome</keyword>
<evidence type="ECO:0000256" key="6">
    <source>
        <dbReference type="SAM" id="Phobius"/>
    </source>
</evidence>
<dbReference type="Proteomes" id="UP001233271">
    <property type="component" value="Chromosome 2"/>
</dbReference>
<feature type="transmembrane region" description="Helical" evidence="6">
    <location>
        <begin position="122"/>
        <end position="142"/>
    </location>
</feature>
<dbReference type="KEGG" id="ccac:CcaHIS019_0208040"/>
<dbReference type="FunFam" id="1.20.1250.20:FF:000057">
    <property type="entry name" value="MFS general substrate transporter"/>
    <property type="match status" value="1"/>
</dbReference>
<dbReference type="InterPro" id="IPR036259">
    <property type="entry name" value="MFS_trans_sf"/>
</dbReference>
<evidence type="ECO:0000313" key="9">
    <source>
        <dbReference type="Proteomes" id="UP001233271"/>
    </source>
</evidence>
<dbReference type="SUPFAM" id="SSF103473">
    <property type="entry name" value="MFS general substrate transporter"/>
    <property type="match status" value="1"/>
</dbReference>
<comment type="subcellular location">
    <subcellularLocation>
        <location evidence="1">Membrane</location>
        <topology evidence="1">Multi-pass membrane protein</topology>
    </subcellularLocation>
</comment>
<feature type="transmembrane region" description="Helical" evidence="6">
    <location>
        <begin position="154"/>
        <end position="175"/>
    </location>
</feature>
<dbReference type="GeneID" id="85493313"/>
<feature type="transmembrane region" description="Helical" evidence="6">
    <location>
        <begin position="444"/>
        <end position="465"/>
    </location>
</feature>
<evidence type="ECO:0000313" key="8">
    <source>
        <dbReference type="EMBL" id="BEI89442.1"/>
    </source>
</evidence>
<keyword evidence="4 6" id="KW-1133">Transmembrane helix</keyword>
<keyword evidence="2" id="KW-0813">Transport</keyword>
<feature type="transmembrane region" description="Helical" evidence="6">
    <location>
        <begin position="248"/>
        <end position="270"/>
    </location>
</feature>
<dbReference type="GO" id="GO:0022857">
    <property type="term" value="F:transmembrane transporter activity"/>
    <property type="evidence" value="ECO:0007669"/>
    <property type="project" value="InterPro"/>
</dbReference>
<feature type="domain" description="Major facilitator superfamily (MFS) profile" evidence="7">
    <location>
        <begin position="89"/>
        <end position="496"/>
    </location>
</feature>
<feature type="transmembrane region" description="Helical" evidence="6">
    <location>
        <begin position="353"/>
        <end position="373"/>
    </location>
</feature>
<organism evidence="8 9">
    <name type="scientific">Cutaneotrichosporon cavernicola</name>
    <dbReference type="NCBI Taxonomy" id="279322"/>
    <lineage>
        <taxon>Eukaryota</taxon>
        <taxon>Fungi</taxon>
        <taxon>Dikarya</taxon>
        <taxon>Basidiomycota</taxon>
        <taxon>Agaricomycotina</taxon>
        <taxon>Tremellomycetes</taxon>
        <taxon>Trichosporonales</taxon>
        <taxon>Trichosporonaceae</taxon>
        <taxon>Cutaneotrichosporon</taxon>
    </lineage>
</organism>
<dbReference type="AlphaFoldDB" id="A0AA48I505"/>
<dbReference type="PROSITE" id="PS50850">
    <property type="entry name" value="MFS"/>
    <property type="match status" value="1"/>
</dbReference>
<evidence type="ECO:0000259" key="7">
    <source>
        <dbReference type="PROSITE" id="PS50850"/>
    </source>
</evidence>
<feature type="transmembrane region" description="Helical" evidence="6">
    <location>
        <begin position="187"/>
        <end position="206"/>
    </location>
</feature>
<dbReference type="FunFam" id="1.20.1250.20:FF:000013">
    <property type="entry name" value="MFS general substrate transporter"/>
    <property type="match status" value="1"/>
</dbReference>
<feature type="transmembrane region" description="Helical" evidence="6">
    <location>
        <begin position="385"/>
        <end position="405"/>
    </location>
</feature>
<dbReference type="InterPro" id="IPR011701">
    <property type="entry name" value="MFS"/>
</dbReference>
<name>A0AA48I505_9TREE</name>
<evidence type="ECO:0000256" key="1">
    <source>
        <dbReference type="ARBA" id="ARBA00004141"/>
    </source>
</evidence>
<dbReference type="EMBL" id="AP028213">
    <property type="protein sequence ID" value="BEI89442.1"/>
    <property type="molecule type" value="Genomic_DNA"/>
</dbReference>
<sequence>MGLPVLFPGDRRQETQPLVPDAGAGYGAVQLAASIKHVETLNPDETPHVDTDGVDRHLAVKYPESLVGLSEAELDAVDRRATRKIDILLMPALMALYVLNYLDRQNVSTAKIGGLTDDLNMTQSQFATCVAVLFAGYISLQIPSNMMVGRVAKPSVYICCWCAMWGTVSACTGAVQSFAGLVVCRLMLGFTEAAFFPGAVYLLSLFYTRKQLALRTAILYSGSQIGNAFGGLFALACLQLDGAHGLQGWRWLFIIEGVMTVGFAIIFALYMPNKPATMRWLDRQERDQVLFRLEMDKGTQDGTKEMTTRRAFKLSLTDPAVYLLGLTLWCCWVAAAVTNFFPIVVNSLGFSRTVTLSITAPPYILCIVCLVIVGWSSDKRRDRTWHTVCAMSVTIVANIIALATTNVAARYFAMMLMPGSFYSATIVLLSWISTSVVGPDIKRAIAIAMINSFANSANIWTSYLYKALRYILAFSVNLAASVLVILLTFLTRWYLRRQNARLDRGEDLGPNGPTQVQIEAKYRFTL</sequence>
<dbReference type="PANTHER" id="PTHR43791">
    <property type="entry name" value="PERMEASE-RELATED"/>
    <property type="match status" value="1"/>
</dbReference>
<dbReference type="Gene3D" id="1.20.1250.20">
    <property type="entry name" value="MFS general substrate transporter like domains"/>
    <property type="match status" value="2"/>
</dbReference>
<dbReference type="Pfam" id="PF07690">
    <property type="entry name" value="MFS_1"/>
    <property type="match status" value="1"/>
</dbReference>
<evidence type="ECO:0000256" key="2">
    <source>
        <dbReference type="ARBA" id="ARBA00022448"/>
    </source>
</evidence>